<protein>
    <submittedName>
        <fullName evidence="2">BBE domain-containing protein</fullName>
    </submittedName>
</protein>
<dbReference type="Proteomes" id="UP001172731">
    <property type="component" value="Unassembled WGS sequence"/>
</dbReference>
<organism evidence="2 3">
    <name type="scientific">Microbacterium aurantiacum</name>
    <dbReference type="NCBI Taxonomy" id="162393"/>
    <lineage>
        <taxon>Bacteria</taxon>
        <taxon>Bacillati</taxon>
        <taxon>Actinomycetota</taxon>
        <taxon>Actinomycetes</taxon>
        <taxon>Micrococcales</taxon>
        <taxon>Microbacteriaceae</taxon>
        <taxon>Microbacterium</taxon>
    </lineage>
</organism>
<evidence type="ECO:0000259" key="1">
    <source>
        <dbReference type="Pfam" id="PF08031"/>
    </source>
</evidence>
<evidence type="ECO:0000313" key="2">
    <source>
        <dbReference type="EMBL" id="MDN4464622.1"/>
    </source>
</evidence>
<dbReference type="InterPro" id="IPR012951">
    <property type="entry name" value="BBE"/>
</dbReference>
<feature type="domain" description="Berberine/berberine-like" evidence="1">
    <location>
        <begin position="21"/>
        <end position="43"/>
    </location>
</feature>
<sequence length="51" mass="5454">MNFQGTVAQADLRVAYPPATLARLRAVKRSCDPGNLFARNLNIAPARGATV</sequence>
<dbReference type="EMBL" id="JAHWXI010000009">
    <property type="protein sequence ID" value="MDN4464622.1"/>
    <property type="molecule type" value="Genomic_DNA"/>
</dbReference>
<accession>A0ABT8FU49</accession>
<dbReference type="RefSeq" id="WP_115931749.1">
    <property type="nucleotide sequence ID" value="NZ_BAAAUQ010000014.1"/>
</dbReference>
<gene>
    <name evidence="2" type="ORF">KZC48_09435</name>
</gene>
<dbReference type="Pfam" id="PF08031">
    <property type="entry name" value="BBE"/>
    <property type="match status" value="1"/>
</dbReference>
<comment type="caution">
    <text evidence="2">The sequence shown here is derived from an EMBL/GenBank/DDBJ whole genome shotgun (WGS) entry which is preliminary data.</text>
</comment>
<proteinExistence type="predicted"/>
<reference evidence="2" key="1">
    <citation type="submission" date="2021-06" db="EMBL/GenBank/DDBJ databases">
        <title>Genome-based taxonomic framework of Microbacterium strains isolated from marine environment, the description of four new species and reclassification of four preexisting species.</title>
        <authorList>
            <person name="Lee S.D."/>
            <person name="Kim S.-M."/>
            <person name="Byeon Y.-S."/>
            <person name="Yang H.L."/>
            <person name="Kim I.S."/>
        </authorList>
    </citation>
    <scope>NUCLEOTIDE SEQUENCE</scope>
    <source>
        <strain evidence="2">KACC 20510</strain>
    </source>
</reference>
<name>A0ABT8FU49_9MICO</name>
<evidence type="ECO:0000313" key="3">
    <source>
        <dbReference type="Proteomes" id="UP001172731"/>
    </source>
</evidence>
<keyword evidence="3" id="KW-1185">Reference proteome</keyword>